<evidence type="ECO:0000313" key="2">
    <source>
        <dbReference type="Proteomes" id="UP001143910"/>
    </source>
</evidence>
<protein>
    <submittedName>
        <fullName evidence="1">Uncharacterized protein</fullName>
    </submittedName>
</protein>
<comment type="caution">
    <text evidence="1">The sequence shown here is derived from an EMBL/GenBank/DDBJ whole genome shotgun (WGS) entry which is preliminary data.</text>
</comment>
<organism evidence="1 2">
    <name type="scientific">Zarea fungicola</name>
    <dbReference type="NCBI Taxonomy" id="93591"/>
    <lineage>
        <taxon>Eukaryota</taxon>
        <taxon>Fungi</taxon>
        <taxon>Dikarya</taxon>
        <taxon>Ascomycota</taxon>
        <taxon>Pezizomycotina</taxon>
        <taxon>Sordariomycetes</taxon>
        <taxon>Hypocreomycetidae</taxon>
        <taxon>Hypocreales</taxon>
        <taxon>Cordycipitaceae</taxon>
        <taxon>Zarea</taxon>
    </lineage>
</organism>
<sequence length="149" mass="15495">MCDETPVQDDALAEGGGKAGGGDRPGVSASSLAAVAVVSRASSRQWSRVPSAALSVSTADTAVSRGVFSTAGPVVATEETGAVDYSAAPMGIHAAAQTCNNIPLTMADQSTYTMGMQQLQLQQQQQLLQWDLGNAMPVEYMENILDELF</sequence>
<dbReference type="EMBL" id="JANJQO010000719">
    <property type="protein sequence ID" value="KAJ2975346.1"/>
    <property type="molecule type" value="Genomic_DNA"/>
</dbReference>
<proteinExistence type="predicted"/>
<keyword evidence="2" id="KW-1185">Reference proteome</keyword>
<dbReference type="Proteomes" id="UP001143910">
    <property type="component" value="Unassembled WGS sequence"/>
</dbReference>
<name>A0ACC1N915_9HYPO</name>
<accession>A0ACC1N915</accession>
<reference evidence="1" key="1">
    <citation type="submission" date="2022-08" db="EMBL/GenBank/DDBJ databases">
        <title>Genome Sequence of Lecanicillium fungicola.</title>
        <authorList>
            <person name="Buettner E."/>
        </authorList>
    </citation>
    <scope>NUCLEOTIDE SEQUENCE</scope>
    <source>
        <strain evidence="1">Babe33</strain>
    </source>
</reference>
<evidence type="ECO:0000313" key="1">
    <source>
        <dbReference type="EMBL" id="KAJ2975346.1"/>
    </source>
</evidence>
<gene>
    <name evidence="1" type="ORF">NQ176_g5569</name>
</gene>